<dbReference type="GO" id="GO:0006354">
    <property type="term" value="P:DNA-templated transcription elongation"/>
    <property type="evidence" value="ECO:0007669"/>
    <property type="project" value="TreeGrafter"/>
</dbReference>
<evidence type="ECO:0000313" key="2">
    <source>
        <dbReference type="EMBL" id="RIX27087.1"/>
    </source>
</evidence>
<reference evidence="2 3" key="1">
    <citation type="submission" date="2018-09" db="EMBL/GenBank/DDBJ databases">
        <title>Sphingomonas sp. DAC4.</title>
        <authorList>
            <person name="Seo T."/>
        </authorList>
    </citation>
    <scope>NUCLEOTIDE SEQUENCE [LARGE SCALE GENOMIC DNA]</scope>
    <source>
        <strain evidence="2 3">DAC4</strain>
    </source>
</reference>
<dbReference type="Pfam" id="PF01272">
    <property type="entry name" value="GreA_GreB"/>
    <property type="match status" value="1"/>
</dbReference>
<accession>A0A418PYF8</accession>
<dbReference type="GO" id="GO:0070063">
    <property type="term" value="F:RNA polymerase binding"/>
    <property type="evidence" value="ECO:0007669"/>
    <property type="project" value="InterPro"/>
</dbReference>
<dbReference type="OrthoDB" id="192847at2"/>
<protein>
    <submittedName>
        <fullName evidence="2">Nucleoside diphosphate kinase regulator</fullName>
    </submittedName>
</protein>
<keyword evidence="2" id="KW-0418">Kinase</keyword>
<comment type="caution">
    <text evidence="2">The sequence shown here is derived from an EMBL/GenBank/DDBJ whole genome shotgun (WGS) entry which is preliminary data.</text>
</comment>
<organism evidence="2 3">
    <name type="scientific">Sphingomonas edaphi</name>
    <dbReference type="NCBI Taxonomy" id="2315689"/>
    <lineage>
        <taxon>Bacteria</taxon>
        <taxon>Pseudomonadati</taxon>
        <taxon>Pseudomonadota</taxon>
        <taxon>Alphaproteobacteria</taxon>
        <taxon>Sphingomonadales</taxon>
        <taxon>Sphingomonadaceae</taxon>
        <taxon>Sphingomonas</taxon>
    </lineage>
</organism>
<proteinExistence type="predicted"/>
<dbReference type="Gene3D" id="3.10.50.30">
    <property type="entry name" value="Transcription elongation factor, GreA/GreB, C-terminal domain"/>
    <property type="match status" value="1"/>
</dbReference>
<dbReference type="EMBL" id="QXTF01000004">
    <property type="protein sequence ID" value="RIX27087.1"/>
    <property type="molecule type" value="Genomic_DNA"/>
</dbReference>
<dbReference type="PANTHER" id="PTHR30437">
    <property type="entry name" value="TRANSCRIPTION ELONGATION FACTOR GREA"/>
    <property type="match status" value="1"/>
</dbReference>
<dbReference type="PANTHER" id="PTHR30437:SF5">
    <property type="entry name" value="REGULATOR OF NUCLEOSIDE DIPHOSPHATE KINASE"/>
    <property type="match status" value="1"/>
</dbReference>
<keyword evidence="2" id="KW-0808">Transferase</keyword>
<name>A0A418PYF8_9SPHN</name>
<evidence type="ECO:0000313" key="3">
    <source>
        <dbReference type="Proteomes" id="UP000285023"/>
    </source>
</evidence>
<dbReference type="AlphaFoldDB" id="A0A418PYF8"/>
<dbReference type="InterPro" id="IPR023459">
    <property type="entry name" value="Tscrpt_elong_fac_GreA/B_fam"/>
</dbReference>
<dbReference type="GO" id="GO:0003677">
    <property type="term" value="F:DNA binding"/>
    <property type="evidence" value="ECO:0007669"/>
    <property type="project" value="InterPro"/>
</dbReference>
<keyword evidence="3" id="KW-1185">Reference proteome</keyword>
<dbReference type="GO" id="GO:0032784">
    <property type="term" value="P:regulation of DNA-templated transcription elongation"/>
    <property type="evidence" value="ECO:0007669"/>
    <property type="project" value="InterPro"/>
</dbReference>
<gene>
    <name evidence="2" type="ORF">D3M59_11090</name>
</gene>
<dbReference type="NCBIfam" id="NF004396">
    <property type="entry name" value="PRK05753.1"/>
    <property type="match status" value="1"/>
</dbReference>
<dbReference type="Proteomes" id="UP000285023">
    <property type="component" value="Unassembled WGS sequence"/>
</dbReference>
<dbReference type="GO" id="GO:0016301">
    <property type="term" value="F:kinase activity"/>
    <property type="evidence" value="ECO:0007669"/>
    <property type="project" value="UniProtKB-KW"/>
</dbReference>
<dbReference type="InterPro" id="IPR001437">
    <property type="entry name" value="Tscrpt_elong_fac_GreA/B_C"/>
</dbReference>
<evidence type="ECO:0000259" key="1">
    <source>
        <dbReference type="Pfam" id="PF01272"/>
    </source>
</evidence>
<dbReference type="InterPro" id="IPR036953">
    <property type="entry name" value="GreA/GreB_C_sf"/>
</dbReference>
<feature type="domain" description="Transcription elongation factor GreA/GreB C-terminal" evidence="1">
    <location>
        <begin position="56"/>
        <end position="130"/>
    </location>
</feature>
<sequence length="140" mass="15242">MATARGAERPPVHLTESESDLVARLAMQAEHRSPIIAKMLLEEIDRAELYQEKALPDDAVSLGSNVEYVDERSGRIHKVELVLPAHANISDGRVSIVTPIGAALYGLRAGSVIDWPDVAGNSRRLRILKVVQPKRADSAS</sequence>
<dbReference type="SUPFAM" id="SSF54534">
    <property type="entry name" value="FKBP-like"/>
    <property type="match status" value="1"/>
</dbReference>
<dbReference type="RefSeq" id="WP_119533742.1">
    <property type="nucleotide sequence ID" value="NZ_QXTF01000004.1"/>
</dbReference>